<sequence>MIEQKKLIKVGMADLNILAEPGVIRTTGLGSCVGVTLYDPVSRICGMAHVMLPSSSIARESVDLNRAKYADTAIVLLLDRMKAQGASQPHIVAKMAGGSQMFQFAGSGDTLRIGPRNTEACKEALNLADIPLIAEDCGGHHGRTIDLDRDTGVLTIRSVQMGVKEL</sequence>
<dbReference type="InterPro" id="IPR038592">
    <property type="entry name" value="CheD-like_sf"/>
</dbReference>
<dbReference type="PANTHER" id="PTHR35147:SF1">
    <property type="entry name" value="CHEMORECEPTOR GLUTAMINE DEAMIDASE CHED-RELATED"/>
    <property type="match status" value="1"/>
</dbReference>
<dbReference type="SUPFAM" id="SSF64438">
    <property type="entry name" value="CNF1/YfiH-like putative cysteine hydrolases"/>
    <property type="match status" value="1"/>
</dbReference>
<name>A0AAX3N492_9BACL</name>
<dbReference type="InterPro" id="IPR011324">
    <property type="entry name" value="Cytotoxic_necrot_fac-like_cat"/>
</dbReference>
<reference evidence="4" key="1">
    <citation type="submission" date="2023-02" db="EMBL/GenBank/DDBJ databases">
        <title>Pathogen: clinical or host-associated sample.</title>
        <authorList>
            <person name="Hergert J."/>
            <person name="Casey R."/>
            <person name="Wagner J."/>
            <person name="Young E.L."/>
            <person name="Oakeson K.F."/>
        </authorList>
    </citation>
    <scope>NUCLEOTIDE SEQUENCE</scope>
    <source>
        <strain evidence="4">2022CK-00830</strain>
    </source>
</reference>
<evidence type="ECO:0000256" key="3">
    <source>
        <dbReference type="HAMAP-Rule" id="MF_01440"/>
    </source>
</evidence>
<evidence type="ECO:0000256" key="1">
    <source>
        <dbReference type="ARBA" id="ARBA00022500"/>
    </source>
</evidence>
<dbReference type="Proteomes" id="UP001220962">
    <property type="component" value="Chromosome"/>
</dbReference>
<dbReference type="InterPro" id="IPR005659">
    <property type="entry name" value="Chemorcpt_Glu_NH3ase_CheD"/>
</dbReference>
<dbReference type="Pfam" id="PF03975">
    <property type="entry name" value="CheD"/>
    <property type="match status" value="1"/>
</dbReference>
<protein>
    <recommendedName>
        <fullName evidence="3">Probable chemoreceptor glutamine deamidase CheD</fullName>
        <ecNumber evidence="3">3.5.1.44</ecNumber>
    </recommendedName>
</protein>
<evidence type="ECO:0000256" key="2">
    <source>
        <dbReference type="ARBA" id="ARBA00022801"/>
    </source>
</evidence>
<gene>
    <name evidence="3" type="primary">cheD</name>
    <name evidence="4" type="ORF">PUW23_09980</name>
</gene>
<organism evidence="4 5">
    <name type="scientific">Paenibacillus urinalis</name>
    <dbReference type="NCBI Taxonomy" id="521520"/>
    <lineage>
        <taxon>Bacteria</taxon>
        <taxon>Bacillati</taxon>
        <taxon>Bacillota</taxon>
        <taxon>Bacilli</taxon>
        <taxon>Bacillales</taxon>
        <taxon>Paenibacillaceae</taxon>
        <taxon>Paenibacillus</taxon>
    </lineage>
</organism>
<dbReference type="EMBL" id="CP118101">
    <property type="protein sequence ID" value="WDH84508.1"/>
    <property type="molecule type" value="Genomic_DNA"/>
</dbReference>
<dbReference type="AlphaFoldDB" id="A0AAX3N492"/>
<dbReference type="RefSeq" id="WP_047909698.1">
    <property type="nucleotide sequence ID" value="NZ_CP118101.1"/>
</dbReference>
<evidence type="ECO:0000313" key="5">
    <source>
        <dbReference type="Proteomes" id="UP001220962"/>
    </source>
</evidence>
<comment type="similarity">
    <text evidence="3">Belongs to the CheD family.</text>
</comment>
<comment type="function">
    <text evidence="3">Probably deamidates glutamine residues to glutamate on methyl-accepting chemotaxis receptors (MCPs), playing an important role in chemotaxis.</text>
</comment>
<keyword evidence="1 3" id="KW-0145">Chemotaxis</keyword>
<dbReference type="EC" id="3.5.1.44" evidence="3"/>
<dbReference type="HAMAP" id="MF_01440">
    <property type="entry name" value="CheD"/>
    <property type="match status" value="1"/>
</dbReference>
<dbReference type="CDD" id="cd16352">
    <property type="entry name" value="CheD"/>
    <property type="match status" value="1"/>
</dbReference>
<dbReference type="GO" id="GO:0050568">
    <property type="term" value="F:protein-glutamine glutaminase activity"/>
    <property type="evidence" value="ECO:0007669"/>
    <property type="project" value="UniProtKB-UniRule"/>
</dbReference>
<dbReference type="Gene3D" id="3.30.1330.200">
    <property type="match status" value="1"/>
</dbReference>
<evidence type="ECO:0000313" key="4">
    <source>
        <dbReference type="EMBL" id="WDH84508.1"/>
    </source>
</evidence>
<dbReference type="PANTHER" id="PTHR35147">
    <property type="entry name" value="CHEMORECEPTOR GLUTAMINE DEAMIDASE CHED-RELATED"/>
    <property type="match status" value="1"/>
</dbReference>
<proteinExistence type="inferred from homology"/>
<keyword evidence="2 3" id="KW-0378">Hydrolase</keyword>
<dbReference type="GO" id="GO:0006935">
    <property type="term" value="P:chemotaxis"/>
    <property type="evidence" value="ECO:0007669"/>
    <property type="project" value="UniProtKB-UniRule"/>
</dbReference>
<accession>A0AAX3N492</accession>
<comment type="catalytic activity">
    <reaction evidence="3">
        <text>L-glutaminyl-[protein] + H2O = L-glutamyl-[protein] + NH4(+)</text>
        <dbReference type="Rhea" id="RHEA:16441"/>
        <dbReference type="Rhea" id="RHEA-COMP:10207"/>
        <dbReference type="Rhea" id="RHEA-COMP:10208"/>
        <dbReference type="ChEBI" id="CHEBI:15377"/>
        <dbReference type="ChEBI" id="CHEBI:28938"/>
        <dbReference type="ChEBI" id="CHEBI:29973"/>
        <dbReference type="ChEBI" id="CHEBI:30011"/>
        <dbReference type="EC" id="3.5.1.44"/>
    </reaction>
</comment>